<gene>
    <name evidence="2" type="ORF">CBR_g41146</name>
</gene>
<feature type="transmembrane region" description="Helical" evidence="1">
    <location>
        <begin position="78"/>
        <end position="97"/>
    </location>
</feature>
<dbReference type="Proteomes" id="UP000265515">
    <property type="component" value="Unassembled WGS sequence"/>
</dbReference>
<name>A0A388K2H9_CHABU</name>
<evidence type="ECO:0000256" key="1">
    <source>
        <dbReference type="SAM" id="Phobius"/>
    </source>
</evidence>
<keyword evidence="1" id="KW-0472">Membrane</keyword>
<sequence length="110" mass="11978">MVGMDTSCGFDFSNSHEECIAVDMILCWLMTILAFSAGAAALGLIRFFDKGLFGIGSLLLRGPCMGAGLGHWCSRIKTAASFMIILGMFYIFSNIWMAMKSVISRYEGLA</sequence>
<dbReference type="Gramene" id="GBG64225">
    <property type="protein sequence ID" value="GBG64225"/>
    <property type="gene ID" value="CBR_g41146"/>
</dbReference>
<keyword evidence="1" id="KW-0812">Transmembrane</keyword>
<proteinExistence type="predicted"/>
<keyword evidence="3" id="KW-1185">Reference proteome</keyword>
<feature type="transmembrane region" description="Helical" evidence="1">
    <location>
        <begin position="52"/>
        <end position="72"/>
    </location>
</feature>
<keyword evidence="1" id="KW-1133">Transmembrane helix</keyword>
<organism evidence="2 3">
    <name type="scientific">Chara braunii</name>
    <name type="common">Braun's stonewort</name>
    <dbReference type="NCBI Taxonomy" id="69332"/>
    <lineage>
        <taxon>Eukaryota</taxon>
        <taxon>Viridiplantae</taxon>
        <taxon>Streptophyta</taxon>
        <taxon>Charophyceae</taxon>
        <taxon>Charales</taxon>
        <taxon>Characeae</taxon>
        <taxon>Chara</taxon>
    </lineage>
</organism>
<reference evidence="2 3" key="1">
    <citation type="journal article" date="2018" name="Cell">
        <title>The Chara Genome: Secondary Complexity and Implications for Plant Terrestrialization.</title>
        <authorList>
            <person name="Nishiyama T."/>
            <person name="Sakayama H."/>
            <person name="Vries J.D."/>
            <person name="Buschmann H."/>
            <person name="Saint-Marcoux D."/>
            <person name="Ullrich K.K."/>
            <person name="Haas F.B."/>
            <person name="Vanderstraeten L."/>
            <person name="Becker D."/>
            <person name="Lang D."/>
            <person name="Vosolsobe S."/>
            <person name="Rombauts S."/>
            <person name="Wilhelmsson P.K.I."/>
            <person name="Janitza P."/>
            <person name="Kern R."/>
            <person name="Heyl A."/>
            <person name="Rumpler F."/>
            <person name="Villalobos L.I.A.C."/>
            <person name="Clay J.M."/>
            <person name="Skokan R."/>
            <person name="Toyoda A."/>
            <person name="Suzuki Y."/>
            <person name="Kagoshima H."/>
            <person name="Schijlen E."/>
            <person name="Tajeshwar N."/>
            <person name="Catarino B."/>
            <person name="Hetherington A.J."/>
            <person name="Saltykova A."/>
            <person name="Bonnot C."/>
            <person name="Breuninger H."/>
            <person name="Symeonidi A."/>
            <person name="Radhakrishnan G.V."/>
            <person name="Van Nieuwerburgh F."/>
            <person name="Deforce D."/>
            <person name="Chang C."/>
            <person name="Karol K.G."/>
            <person name="Hedrich R."/>
            <person name="Ulvskov P."/>
            <person name="Glockner G."/>
            <person name="Delwiche C.F."/>
            <person name="Petrasek J."/>
            <person name="Van de Peer Y."/>
            <person name="Friml J."/>
            <person name="Beilby M."/>
            <person name="Dolan L."/>
            <person name="Kohara Y."/>
            <person name="Sugano S."/>
            <person name="Fujiyama A."/>
            <person name="Delaux P.-M."/>
            <person name="Quint M."/>
            <person name="TheiBen G."/>
            <person name="Hagemann M."/>
            <person name="Harholt J."/>
            <person name="Dunand C."/>
            <person name="Zachgo S."/>
            <person name="Langdale J."/>
            <person name="Maumus F."/>
            <person name="Straeten D.V.D."/>
            <person name="Gould S.B."/>
            <person name="Rensing S.A."/>
        </authorList>
    </citation>
    <scope>NUCLEOTIDE SEQUENCE [LARGE SCALE GENOMIC DNA]</scope>
    <source>
        <strain evidence="2 3">S276</strain>
    </source>
</reference>
<accession>A0A388K2H9</accession>
<evidence type="ECO:0000313" key="2">
    <source>
        <dbReference type="EMBL" id="GBG64225.1"/>
    </source>
</evidence>
<dbReference type="EMBL" id="BFEA01000048">
    <property type="protein sequence ID" value="GBG64225.1"/>
    <property type="molecule type" value="Genomic_DNA"/>
</dbReference>
<comment type="caution">
    <text evidence="2">The sequence shown here is derived from an EMBL/GenBank/DDBJ whole genome shotgun (WGS) entry which is preliminary data.</text>
</comment>
<dbReference type="AlphaFoldDB" id="A0A388K2H9"/>
<protein>
    <submittedName>
        <fullName evidence="2">Uncharacterized protein</fullName>
    </submittedName>
</protein>
<evidence type="ECO:0000313" key="3">
    <source>
        <dbReference type="Proteomes" id="UP000265515"/>
    </source>
</evidence>
<feature type="transmembrane region" description="Helical" evidence="1">
    <location>
        <begin position="20"/>
        <end position="45"/>
    </location>
</feature>